<proteinExistence type="predicted"/>
<feature type="non-terminal residue" evidence="1">
    <location>
        <position position="408"/>
    </location>
</feature>
<dbReference type="AlphaFoldDB" id="A0A2B4R400"/>
<organism evidence="1 2">
    <name type="scientific">Stylophora pistillata</name>
    <name type="common">Smooth cauliflower coral</name>
    <dbReference type="NCBI Taxonomy" id="50429"/>
    <lineage>
        <taxon>Eukaryota</taxon>
        <taxon>Metazoa</taxon>
        <taxon>Cnidaria</taxon>
        <taxon>Anthozoa</taxon>
        <taxon>Hexacorallia</taxon>
        <taxon>Scleractinia</taxon>
        <taxon>Astrocoeniina</taxon>
        <taxon>Pocilloporidae</taxon>
        <taxon>Stylophora</taxon>
    </lineage>
</organism>
<sequence>MDVDVEDVWANKPFLEEEDDVPCVIATNEQIQESLNYVHPETPIWGDRVTHLFQELFHIFGSRFNFYKPYQENQGRHFPKFILNKFKAELKRSGWEELESLENRILRDYAFWLTVVKEVPNFQSGKEYHWVFWPEQRALLQQVIFGLQKGGKGMNGSIWTLQNSIHSNPAPFESPERRDQAVALLRSKLELCIKACCFFCKIGAAPETVLRRLAETHSVSGVMDLEEYGLLNDFVSSEVKLLGTEDFIQNPHQVLEGSEVSIYEESGGTKDIVITVYQPTQELSVTDTLNGFFAEKLPALQPRFTATTVQELRRVSGVEDLEVDSLEGTKISLAIQQYEWLKIQFNRASNEDEKGLCTVGAICVMGMCPTSSDRMFFETTWTPWEEAFPLLQRTIEGLANHPDNFVKA</sequence>
<protein>
    <submittedName>
        <fullName evidence="1">Uncharacterized protein</fullName>
    </submittedName>
</protein>
<dbReference type="EMBL" id="LSMT01003607">
    <property type="protein sequence ID" value="PFX11117.1"/>
    <property type="molecule type" value="Genomic_DNA"/>
</dbReference>
<name>A0A2B4R400_STYPI</name>
<dbReference type="Proteomes" id="UP000225706">
    <property type="component" value="Unassembled WGS sequence"/>
</dbReference>
<gene>
    <name evidence="1" type="ORF">AWC38_SpisGene25384</name>
</gene>
<comment type="caution">
    <text evidence="1">The sequence shown here is derived from an EMBL/GenBank/DDBJ whole genome shotgun (WGS) entry which is preliminary data.</text>
</comment>
<keyword evidence="2" id="KW-1185">Reference proteome</keyword>
<accession>A0A2B4R400</accession>
<evidence type="ECO:0000313" key="2">
    <source>
        <dbReference type="Proteomes" id="UP000225706"/>
    </source>
</evidence>
<evidence type="ECO:0000313" key="1">
    <source>
        <dbReference type="EMBL" id="PFX11117.1"/>
    </source>
</evidence>
<reference evidence="2" key="1">
    <citation type="journal article" date="2017" name="bioRxiv">
        <title>Comparative analysis of the genomes of Stylophora pistillata and Acropora digitifera provides evidence for extensive differences between species of corals.</title>
        <authorList>
            <person name="Voolstra C.R."/>
            <person name="Li Y."/>
            <person name="Liew Y.J."/>
            <person name="Baumgarten S."/>
            <person name="Zoccola D."/>
            <person name="Flot J.-F."/>
            <person name="Tambutte S."/>
            <person name="Allemand D."/>
            <person name="Aranda M."/>
        </authorList>
    </citation>
    <scope>NUCLEOTIDE SEQUENCE [LARGE SCALE GENOMIC DNA]</scope>
</reference>